<evidence type="ECO:0000313" key="3">
    <source>
        <dbReference type="Proteomes" id="UP000800038"/>
    </source>
</evidence>
<evidence type="ECO:0000313" key="2">
    <source>
        <dbReference type="EMBL" id="KAF1937036.1"/>
    </source>
</evidence>
<sequence>MAWVSFGIGVGASSSTIDQPEAAETVKEERVSSRAQPASVLTPPEFLLQLKRKEERPRIHLSPFHIPHPSQSTFKQKLFGWVLWLFGWVFSDKQHDQLYAC</sequence>
<dbReference type="AlphaFoldDB" id="A0A6A5SEU4"/>
<protein>
    <submittedName>
        <fullName evidence="2">Uncharacterized protein</fullName>
    </submittedName>
</protein>
<proteinExistence type="predicted"/>
<feature type="region of interest" description="Disordered" evidence="1">
    <location>
        <begin position="11"/>
        <end position="38"/>
    </location>
</feature>
<dbReference type="EMBL" id="ML976157">
    <property type="protein sequence ID" value="KAF1937036.1"/>
    <property type="molecule type" value="Genomic_DNA"/>
</dbReference>
<name>A0A6A5SEU4_9PLEO</name>
<organism evidence="2 3">
    <name type="scientific">Clathrospora elynae</name>
    <dbReference type="NCBI Taxonomy" id="706981"/>
    <lineage>
        <taxon>Eukaryota</taxon>
        <taxon>Fungi</taxon>
        <taxon>Dikarya</taxon>
        <taxon>Ascomycota</taxon>
        <taxon>Pezizomycotina</taxon>
        <taxon>Dothideomycetes</taxon>
        <taxon>Pleosporomycetidae</taxon>
        <taxon>Pleosporales</taxon>
        <taxon>Diademaceae</taxon>
        <taxon>Clathrospora</taxon>
    </lineage>
</organism>
<gene>
    <name evidence="2" type="ORF">EJ02DRAFT_68411</name>
</gene>
<dbReference type="Proteomes" id="UP000800038">
    <property type="component" value="Unassembled WGS sequence"/>
</dbReference>
<reference evidence="2" key="1">
    <citation type="journal article" date="2020" name="Stud. Mycol.">
        <title>101 Dothideomycetes genomes: a test case for predicting lifestyles and emergence of pathogens.</title>
        <authorList>
            <person name="Haridas S."/>
            <person name="Albert R."/>
            <person name="Binder M."/>
            <person name="Bloem J."/>
            <person name="Labutti K."/>
            <person name="Salamov A."/>
            <person name="Andreopoulos B."/>
            <person name="Baker S."/>
            <person name="Barry K."/>
            <person name="Bills G."/>
            <person name="Bluhm B."/>
            <person name="Cannon C."/>
            <person name="Castanera R."/>
            <person name="Culley D."/>
            <person name="Daum C."/>
            <person name="Ezra D."/>
            <person name="Gonzalez J."/>
            <person name="Henrissat B."/>
            <person name="Kuo A."/>
            <person name="Liang C."/>
            <person name="Lipzen A."/>
            <person name="Lutzoni F."/>
            <person name="Magnuson J."/>
            <person name="Mondo S."/>
            <person name="Nolan M."/>
            <person name="Ohm R."/>
            <person name="Pangilinan J."/>
            <person name="Park H.-J."/>
            <person name="Ramirez L."/>
            <person name="Alfaro M."/>
            <person name="Sun H."/>
            <person name="Tritt A."/>
            <person name="Yoshinaga Y."/>
            <person name="Zwiers L.-H."/>
            <person name="Turgeon B."/>
            <person name="Goodwin S."/>
            <person name="Spatafora J."/>
            <person name="Crous P."/>
            <person name="Grigoriev I."/>
        </authorList>
    </citation>
    <scope>NUCLEOTIDE SEQUENCE</scope>
    <source>
        <strain evidence="2">CBS 161.51</strain>
    </source>
</reference>
<keyword evidence="3" id="KW-1185">Reference proteome</keyword>
<evidence type="ECO:0000256" key="1">
    <source>
        <dbReference type="SAM" id="MobiDB-lite"/>
    </source>
</evidence>
<accession>A0A6A5SEU4</accession>